<dbReference type="Proteomes" id="UP000317650">
    <property type="component" value="Unassembled WGS sequence"/>
</dbReference>
<feature type="region of interest" description="Disordered" evidence="1">
    <location>
        <begin position="187"/>
        <end position="213"/>
    </location>
</feature>
<organism evidence="2 3">
    <name type="scientific">Musa balbisiana</name>
    <name type="common">Banana</name>
    <dbReference type="NCBI Taxonomy" id="52838"/>
    <lineage>
        <taxon>Eukaryota</taxon>
        <taxon>Viridiplantae</taxon>
        <taxon>Streptophyta</taxon>
        <taxon>Embryophyta</taxon>
        <taxon>Tracheophyta</taxon>
        <taxon>Spermatophyta</taxon>
        <taxon>Magnoliopsida</taxon>
        <taxon>Liliopsida</taxon>
        <taxon>Zingiberales</taxon>
        <taxon>Musaceae</taxon>
        <taxon>Musa</taxon>
    </lineage>
</organism>
<comment type="caution">
    <text evidence="2">The sequence shown here is derived from an EMBL/GenBank/DDBJ whole genome shotgun (WGS) entry which is preliminary data.</text>
</comment>
<reference evidence="2 3" key="1">
    <citation type="journal article" date="2019" name="Nat. Plants">
        <title>Genome sequencing of Musa balbisiana reveals subgenome evolution and function divergence in polyploid bananas.</title>
        <authorList>
            <person name="Yao X."/>
        </authorList>
    </citation>
    <scope>NUCLEOTIDE SEQUENCE [LARGE SCALE GENOMIC DNA]</scope>
    <source>
        <strain evidence="3">cv. DH-PKW</strain>
        <tissue evidence="2">Leaves</tissue>
    </source>
</reference>
<protein>
    <submittedName>
        <fullName evidence="2">Uncharacterized protein</fullName>
    </submittedName>
</protein>
<dbReference type="AlphaFoldDB" id="A0A4S8I5B8"/>
<evidence type="ECO:0000313" key="3">
    <source>
        <dbReference type="Proteomes" id="UP000317650"/>
    </source>
</evidence>
<dbReference type="EMBL" id="PYDT01000229">
    <property type="protein sequence ID" value="THU43043.1"/>
    <property type="molecule type" value="Genomic_DNA"/>
</dbReference>
<gene>
    <name evidence="2" type="ORF">C4D60_Mb00t00920</name>
</gene>
<evidence type="ECO:0000313" key="2">
    <source>
        <dbReference type="EMBL" id="THU43043.1"/>
    </source>
</evidence>
<name>A0A4S8I5B8_MUSBA</name>
<keyword evidence="3" id="KW-1185">Reference proteome</keyword>
<feature type="compositionally biased region" description="Basic residues" evidence="1">
    <location>
        <begin position="202"/>
        <end position="213"/>
    </location>
</feature>
<evidence type="ECO:0000256" key="1">
    <source>
        <dbReference type="SAM" id="MobiDB-lite"/>
    </source>
</evidence>
<proteinExistence type="predicted"/>
<accession>A0A4S8I5B8</accession>
<sequence>MCNGAGSPSLQVGGPVGSTALVGGCPRERRRLRGRFGPWGSARRRCCPLGGHPYGGVLPVGAVAAGAAALWCLTPREKRPQAPLPHSAFAPPLPLPYCCHYRHPTDGGMCNGAGSPSLQVGGPVGSTALVGGCPRERRRLRGRFGPWGSARRRCCPLGGHPYGGVLPVGAVAAGAAALWCLTPREKRPQAPLPHSAFARGSNTRRRRPCVPPL</sequence>